<dbReference type="PANTHER" id="PTHR48052">
    <property type="entry name" value="UNNAMED PRODUCT"/>
    <property type="match status" value="1"/>
</dbReference>
<protein>
    <submittedName>
        <fullName evidence="13">Leucine-rich repeat protein</fullName>
    </submittedName>
</protein>
<evidence type="ECO:0000256" key="5">
    <source>
        <dbReference type="ARBA" id="ARBA00022692"/>
    </source>
</evidence>
<dbReference type="PANTHER" id="PTHR48052:SF8">
    <property type="entry name" value="LRR RECEPTOR-LIKE SERINE_THREONINE-PROTEIN KINASE FLS2"/>
    <property type="match status" value="1"/>
</dbReference>
<keyword evidence="5" id="KW-0812">Transmembrane</keyword>
<dbReference type="InterPro" id="IPR032675">
    <property type="entry name" value="LRR_dom_sf"/>
</dbReference>
<comment type="similarity">
    <text evidence="2">Belongs to the RLP family.</text>
</comment>
<evidence type="ECO:0000256" key="2">
    <source>
        <dbReference type="ARBA" id="ARBA00009592"/>
    </source>
</evidence>
<comment type="caution">
    <text evidence="13">The sequence shown here is derived from an EMBL/GenBank/DDBJ whole genome shotgun (WGS) entry which is preliminary data.</text>
</comment>
<dbReference type="SMART" id="SM00369">
    <property type="entry name" value="LRR_TYP"/>
    <property type="match status" value="6"/>
</dbReference>
<dbReference type="Pfam" id="PF00560">
    <property type="entry name" value="LRR_1"/>
    <property type="match status" value="1"/>
</dbReference>
<comment type="subcellular location">
    <subcellularLocation>
        <location evidence="1">Cell membrane</location>
        <topology evidence="1">Single-pass type I membrane protein</topology>
    </subcellularLocation>
</comment>
<keyword evidence="7" id="KW-0677">Repeat</keyword>
<evidence type="ECO:0000256" key="7">
    <source>
        <dbReference type="ARBA" id="ARBA00022737"/>
    </source>
</evidence>
<name>A0ABQ5F3T6_9ASTR</name>
<evidence type="ECO:0000313" key="13">
    <source>
        <dbReference type="EMBL" id="GJT57887.1"/>
    </source>
</evidence>
<dbReference type="InterPro" id="IPR003591">
    <property type="entry name" value="Leu-rich_rpt_typical-subtyp"/>
</dbReference>
<feature type="domain" description="Disease resistance R13L4/SHOC-2-like LRR" evidence="12">
    <location>
        <begin position="348"/>
        <end position="584"/>
    </location>
</feature>
<dbReference type="InterPro" id="IPR001611">
    <property type="entry name" value="Leu-rich_rpt"/>
</dbReference>
<keyword evidence="10" id="KW-0675">Receptor</keyword>
<reference evidence="13" key="2">
    <citation type="submission" date="2022-01" db="EMBL/GenBank/DDBJ databases">
        <authorList>
            <person name="Yamashiro T."/>
            <person name="Shiraishi A."/>
            <person name="Satake H."/>
            <person name="Nakayama K."/>
        </authorList>
    </citation>
    <scope>NUCLEOTIDE SEQUENCE</scope>
</reference>
<dbReference type="SUPFAM" id="SSF52058">
    <property type="entry name" value="L domain-like"/>
    <property type="match status" value="3"/>
</dbReference>
<keyword evidence="3" id="KW-1003">Cell membrane</keyword>
<sequence>MFSSWVGDDCCQWEHVTCDNSSGSVLGLHLRGYAVMSLSDEEFGEDLESAGSEMAGDELNSSLKELRHLEYLDLSGNDFRESLIPEFIGSFERLSYLNLSNAGYSNLIPSHVGNLSSLKVLDVSNSYPQLMVDDMAWISGLSSLEHLNLNDVDLSGAQNVDRLLYIIPSLSKLSMSYCDLSNAHFGSHINSSTKLANIRHLYLSYNLFKGPIPAFIQNMTSLEFLDLSGYNLSQVWNSGNMLNMIPSVSELHLSSCELEKINLSPTHHNFSRHSSIQHLSLRSNNLEGRFPFFLTNMSSLFILGSGDCHLKELIVSNTLPGDEMVGPSTNVSECSQYALERLYLRNNKLHGSIPESLGRLTNLRDLDLSVNELTGPIPDVLRKLRSLQVLDLSSNYLTGPIPNFQDQLTKFRLSYNRLNGSIPDSLGRSIALTELHLQSNWLTGPIPVSLGRLTSLQVLSVSSNLLNGTIPVSFGQFTKLNFLDVSNNFLRVVSKAHFANHSALRYLNTTFNVSHGWIPPFQLKIAYVGSCIILEGFPTWFRTQRNLRELVLSNASISGPLPPWLRRMPILRVLDLSHNKLTGNLTNLPSGERLHRAGYQDSIILLLQSNYLFRGSIPVSLCKRTDLDILDLSRNMLIGNIPDCMGNLYVTKMILSSNKLSGVIPSSFGLRSGLTQLQLNDNNLRGSILSHASSNFLKSLKTIGTSSKNDNIFTSNSYSA</sequence>
<dbReference type="Pfam" id="PF23598">
    <property type="entry name" value="LRR_14"/>
    <property type="match status" value="2"/>
</dbReference>
<evidence type="ECO:0000256" key="6">
    <source>
        <dbReference type="ARBA" id="ARBA00022729"/>
    </source>
</evidence>
<evidence type="ECO:0000259" key="12">
    <source>
        <dbReference type="Pfam" id="PF23598"/>
    </source>
</evidence>
<evidence type="ECO:0000256" key="8">
    <source>
        <dbReference type="ARBA" id="ARBA00022989"/>
    </source>
</evidence>
<dbReference type="Gene3D" id="3.80.10.10">
    <property type="entry name" value="Ribonuclease Inhibitor"/>
    <property type="match status" value="5"/>
</dbReference>
<keyword evidence="11" id="KW-0325">Glycoprotein</keyword>
<keyword evidence="6" id="KW-0732">Signal</keyword>
<evidence type="ECO:0000256" key="10">
    <source>
        <dbReference type="ARBA" id="ARBA00023170"/>
    </source>
</evidence>
<evidence type="ECO:0000256" key="11">
    <source>
        <dbReference type="ARBA" id="ARBA00023180"/>
    </source>
</evidence>
<feature type="domain" description="Disease resistance R13L4/SHOC-2-like LRR" evidence="12">
    <location>
        <begin position="61"/>
        <end position="204"/>
    </location>
</feature>
<evidence type="ECO:0000256" key="1">
    <source>
        <dbReference type="ARBA" id="ARBA00004251"/>
    </source>
</evidence>
<evidence type="ECO:0000256" key="3">
    <source>
        <dbReference type="ARBA" id="ARBA00022475"/>
    </source>
</evidence>
<keyword evidence="9" id="KW-0472">Membrane</keyword>
<keyword evidence="14" id="KW-1185">Reference proteome</keyword>
<gene>
    <name evidence="13" type="ORF">Tco_0992941</name>
</gene>
<evidence type="ECO:0000256" key="4">
    <source>
        <dbReference type="ARBA" id="ARBA00022614"/>
    </source>
</evidence>
<dbReference type="Proteomes" id="UP001151760">
    <property type="component" value="Unassembled WGS sequence"/>
</dbReference>
<proteinExistence type="inferred from homology"/>
<evidence type="ECO:0000256" key="9">
    <source>
        <dbReference type="ARBA" id="ARBA00023136"/>
    </source>
</evidence>
<dbReference type="InterPro" id="IPR055414">
    <property type="entry name" value="LRR_R13L4/SHOC2-like"/>
</dbReference>
<dbReference type="PRINTS" id="PR00019">
    <property type="entry name" value="LEURICHRPT"/>
</dbReference>
<dbReference type="EMBL" id="BQNB010016970">
    <property type="protein sequence ID" value="GJT57887.1"/>
    <property type="molecule type" value="Genomic_DNA"/>
</dbReference>
<organism evidence="13 14">
    <name type="scientific">Tanacetum coccineum</name>
    <dbReference type="NCBI Taxonomy" id="301880"/>
    <lineage>
        <taxon>Eukaryota</taxon>
        <taxon>Viridiplantae</taxon>
        <taxon>Streptophyta</taxon>
        <taxon>Embryophyta</taxon>
        <taxon>Tracheophyta</taxon>
        <taxon>Spermatophyta</taxon>
        <taxon>Magnoliopsida</taxon>
        <taxon>eudicotyledons</taxon>
        <taxon>Gunneridae</taxon>
        <taxon>Pentapetalae</taxon>
        <taxon>asterids</taxon>
        <taxon>campanulids</taxon>
        <taxon>Asterales</taxon>
        <taxon>Asteraceae</taxon>
        <taxon>Asteroideae</taxon>
        <taxon>Anthemideae</taxon>
        <taxon>Anthemidinae</taxon>
        <taxon>Tanacetum</taxon>
    </lineage>
</organism>
<dbReference type="PROSITE" id="PS51450">
    <property type="entry name" value="LRR"/>
    <property type="match status" value="1"/>
</dbReference>
<reference evidence="13" key="1">
    <citation type="journal article" date="2022" name="Int. J. Mol. Sci.">
        <title>Draft Genome of Tanacetum Coccineum: Genomic Comparison of Closely Related Tanacetum-Family Plants.</title>
        <authorList>
            <person name="Yamashiro T."/>
            <person name="Shiraishi A."/>
            <person name="Nakayama K."/>
            <person name="Satake H."/>
        </authorList>
    </citation>
    <scope>NUCLEOTIDE SEQUENCE</scope>
</reference>
<evidence type="ECO:0000313" key="14">
    <source>
        <dbReference type="Proteomes" id="UP001151760"/>
    </source>
</evidence>
<accession>A0ABQ5F3T6</accession>
<keyword evidence="8" id="KW-1133">Transmembrane helix</keyword>
<keyword evidence="4" id="KW-0433">Leucine-rich repeat</keyword>